<feature type="compositionally biased region" description="Polar residues" evidence="1">
    <location>
        <begin position="207"/>
        <end position="225"/>
    </location>
</feature>
<feature type="region of interest" description="Disordered" evidence="1">
    <location>
        <begin position="125"/>
        <end position="146"/>
    </location>
</feature>
<organism evidence="2 3">
    <name type="scientific">Phialemonium thermophilum</name>
    <dbReference type="NCBI Taxonomy" id="223376"/>
    <lineage>
        <taxon>Eukaryota</taxon>
        <taxon>Fungi</taxon>
        <taxon>Dikarya</taxon>
        <taxon>Ascomycota</taxon>
        <taxon>Pezizomycotina</taxon>
        <taxon>Sordariomycetes</taxon>
        <taxon>Sordariomycetidae</taxon>
        <taxon>Cephalothecales</taxon>
        <taxon>Cephalothecaceae</taxon>
        <taxon>Phialemonium</taxon>
    </lineage>
</organism>
<feature type="region of interest" description="Disordered" evidence="1">
    <location>
        <begin position="252"/>
        <end position="274"/>
    </location>
</feature>
<reference evidence="2 3" key="1">
    <citation type="journal article" date="2024" name="Commun. Biol.">
        <title>Comparative genomic analysis of thermophilic fungi reveals convergent evolutionary adaptations and gene losses.</title>
        <authorList>
            <person name="Steindorff A.S."/>
            <person name="Aguilar-Pontes M.V."/>
            <person name="Robinson A.J."/>
            <person name="Andreopoulos B."/>
            <person name="LaButti K."/>
            <person name="Kuo A."/>
            <person name="Mondo S."/>
            <person name="Riley R."/>
            <person name="Otillar R."/>
            <person name="Haridas S."/>
            <person name="Lipzen A."/>
            <person name="Grimwood J."/>
            <person name="Schmutz J."/>
            <person name="Clum A."/>
            <person name="Reid I.D."/>
            <person name="Moisan M.C."/>
            <person name="Butler G."/>
            <person name="Nguyen T.T.M."/>
            <person name="Dewar K."/>
            <person name="Conant G."/>
            <person name="Drula E."/>
            <person name="Henrissat B."/>
            <person name="Hansel C."/>
            <person name="Singer S."/>
            <person name="Hutchinson M.I."/>
            <person name="de Vries R.P."/>
            <person name="Natvig D.O."/>
            <person name="Powell A.J."/>
            <person name="Tsang A."/>
            <person name="Grigoriev I.V."/>
        </authorList>
    </citation>
    <scope>NUCLEOTIDE SEQUENCE [LARGE SCALE GENOMIC DNA]</scope>
    <source>
        <strain evidence="2 3">ATCC 24622</strain>
    </source>
</reference>
<feature type="region of interest" description="Disordered" evidence="1">
    <location>
        <begin position="181"/>
        <end position="232"/>
    </location>
</feature>
<keyword evidence="3" id="KW-1185">Reference proteome</keyword>
<evidence type="ECO:0000256" key="1">
    <source>
        <dbReference type="SAM" id="MobiDB-lite"/>
    </source>
</evidence>
<dbReference type="Proteomes" id="UP001586593">
    <property type="component" value="Unassembled WGS sequence"/>
</dbReference>
<feature type="compositionally biased region" description="Basic and acidic residues" evidence="1">
    <location>
        <begin position="1"/>
        <end position="11"/>
    </location>
</feature>
<feature type="compositionally biased region" description="Low complexity" evidence="1">
    <location>
        <begin position="354"/>
        <end position="363"/>
    </location>
</feature>
<feature type="compositionally biased region" description="Polar residues" evidence="1">
    <location>
        <begin position="181"/>
        <end position="194"/>
    </location>
</feature>
<feature type="region of interest" description="Disordered" evidence="1">
    <location>
        <begin position="310"/>
        <end position="374"/>
    </location>
</feature>
<gene>
    <name evidence="2" type="ORF">VTK73DRAFT_4743</name>
</gene>
<proteinExistence type="predicted"/>
<evidence type="ECO:0000313" key="2">
    <source>
        <dbReference type="EMBL" id="KAL1837283.1"/>
    </source>
</evidence>
<protein>
    <submittedName>
        <fullName evidence="2">Uncharacterized protein</fullName>
    </submittedName>
</protein>
<feature type="compositionally biased region" description="Polar residues" evidence="1">
    <location>
        <begin position="261"/>
        <end position="274"/>
    </location>
</feature>
<feature type="compositionally biased region" description="Polar residues" evidence="1">
    <location>
        <begin position="17"/>
        <end position="33"/>
    </location>
</feature>
<accession>A0ABR3V6A3</accession>
<dbReference type="EMBL" id="JAZHXJ010002676">
    <property type="protein sequence ID" value="KAL1837283.1"/>
    <property type="molecule type" value="Genomic_DNA"/>
</dbReference>
<feature type="region of interest" description="Disordered" evidence="1">
    <location>
        <begin position="1"/>
        <end position="65"/>
    </location>
</feature>
<name>A0ABR3V6A3_9PEZI</name>
<evidence type="ECO:0000313" key="3">
    <source>
        <dbReference type="Proteomes" id="UP001586593"/>
    </source>
</evidence>
<sequence>MDLHQPQDRGRSPSAAGAQSQPQLQPPINSRRSPSPAGFAIPNENDPSSSNAGNPNSAIGLGLGLEASPHQFHDQSAFPNSYDLNVGAGGSFLNAQQTTTSSFSQSGLVNATTASFDLGQDFTSQLSGDDPSFGGPTEGGYSQSLLNPNFGDSDFTIFPPTTGEQFGSSLFLGDVQQQQLGTPENNMLPSSRPHSPTLPHLLKAEPSSANHSPSFNQHQFSSSPGRHSRNVSLGPEAALLPHQIDWTQAAPQFQGHRRTPSEYSDVSSVAPSPHLVSSDNFDPIDQNHSPMQQPQDMGLYNELHGISNFSISDHGAHSPNHHAGRSPSHSPAISPRLVPQSMPDVSQHNPYILQPQDNNNNYGQPPPNPYDVQTNEAFPVLNTTSPEGQMQMQAPPAINIDYAPPATRTGFDQAKSIDADSLTPPDRGLWSNFLSNMACYVGTGELT</sequence>
<feature type="compositionally biased region" description="Low complexity" evidence="1">
    <location>
        <begin position="45"/>
        <end position="58"/>
    </location>
</feature>
<comment type="caution">
    <text evidence="2">The sequence shown here is derived from an EMBL/GenBank/DDBJ whole genome shotgun (WGS) entry which is preliminary data.</text>
</comment>